<evidence type="ECO:0000313" key="2">
    <source>
        <dbReference type="Proteomes" id="UP001597295"/>
    </source>
</evidence>
<accession>A0ABW5DVF7</accession>
<reference evidence="2" key="1">
    <citation type="journal article" date="2019" name="Int. J. Syst. Evol. Microbiol.">
        <title>The Global Catalogue of Microorganisms (GCM) 10K type strain sequencing project: providing services to taxonomists for standard genome sequencing and annotation.</title>
        <authorList>
            <consortium name="The Broad Institute Genomics Platform"/>
            <consortium name="The Broad Institute Genome Sequencing Center for Infectious Disease"/>
            <person name="Wu L."/>
            <person name="Ma J."/>
        </authorList>
    </citation>
    <scope>NUCLEOTIDE SEQUENCE [LARGE SCALE GENOMIC DNA]</scope>
    <source>
        <strain evidence="2">CGMCC 1.19062</strain>
    </source>
</reference>
<dbReference type="Proteomes" id="UP001597295">
    <property type="component" value="Unassembled WGS sequence"/>
</dbReference>
<dbReference type="RefSeq" id="WP_379877543.1">
    <property type="nucleotide sequence ID" value="NZ_JBHUIP010000013.1"/>
</dbReference>
<sequence>MVSITAFSYKSSLSLFSATTAKTAQFRDPLKMTGSLEELAAVKVRNDKVQAAYKLRNDGLKALAQAREDVQNYEDTYEGVMRTGKLSESQSFWSRVDGTARSIGEGADKWLQGTKQLIELGEISPYTPELARETKFVWELAGSLLGRIGALADKGLGDSRTLNGVIKNISDIKDLTKKLIGELDGKFRSFISLYLNRSPQDILAGRVDFWV</sequence>
<gene>
    <name evidence="1" type="ORF">ACFSM5_16260</name>
</gene>
<name>A0ABW5DVF7_9PROT</name>
<keyword evidence="2" id="KW-1185">Reference proteome</keyword>
<comment type="caution">
    <text evidence="1">The sequence shown here is derived from an EMBL/GenBank/DDBJ whole genome shotgun (WGS) entry which is preliminary data.</text>
</comment>
<dbReference type="EMBL" id="JBHUIP010000013">
    <property type="protein sequence ID" value="MFD2264459.1"/>
    <property type="molecule type" value="Genomic_DNA"/>
</dbReference>
<protein>
    <submittedName>
        <fullName evidence="1">Uncharacterized protein</fullName>
    </submittedName>
</protein>
<proteinExistence type="predicted"/>
<organism evidence="1 2">
    <name type="scientific">Lacibacterium aquatile</name>
    <dbReference type="NCBI Taxonomy" id="1168082"/>
    <lineage>
        <taxon>Bacteria</taxon>
        <taxon>Pseudomonadati</taxon>
        <taxon>Pseudomonadota</taxon>
        <taxon>Alphaproteobacteria</taxon>
        <taxon>Rhodospirillales</taxon>
        <taxon>Rhodospirillaceae</taxon>
    </lineage>
</organism>
<evidence type="ECO:0000313" key="1">
    <source>
        <dbReference type="EMBL" id="MFD2264459.1"/>
    </source>
</evidence>